<reference evidence="2" key="1">
    <citation type="submission" date="2019-07" db="EMBL/GenBank/DDBJ databases">
        <authorList>
            <person name="Dittberner H."/>
        </authorList>
    </citation>
    <scope>NUCLEOTIDE SEQUENCE [LARGE SCALE GENOMIC DNA]</scope>
</reference>
<dbReference type="InterPro" id="IPR005174">
    <property type="entry name" value="KIB1-4_b-propeller"/>
</dbReference>
<dbReference type="SMART" id="SM00256">
    <property type="entry name" value="FBOX"/>
    <property type="match status" value="1"/>
</dbReference>
<proteinExistence type="predicted"/>
<dbReference type="Pfam" id="PF03478">
    <property type="entry name" value="Beta-prop_KIB1-4"/>
    <property type="match status" value="1"/>
</dbReference>
<organism evidence="2 3">
    <name type="scientific">Arabis nemorensis</name>
    <dbReference type="NCBI Taxonomy" id="586526"/>
    <lineage>
        <taxon>Eukaryota</taxon>
        <taxon>Viridiplantae</taxon>
        <taxon>Streptophyta</taxon>
        <taxon>Embryophyta</taxon>
        <taxon>Tracheophyta</taxon>
        <taxon>Spermatophyta</taxon>
        <taxon>Magnoliopsida</taxon>
        <taxon>eudicotyledons</taxon>
        <taxon>Gunneridae</taxon>
        <taxon>Pentapetalae</taxon>
        <taxon>rosids</taxon>
        <taxon>malvids</taxon>
        <taxon>Brassicales</taxon>
        <taxon>Brassicaceae</taxon>
        <taxon>Arabideae</taxon>
        <taxon>Arabis</taxon>
    </lineage>
</organism>
<keyword evidence="3" id="KW-1185">Reference proteome</keyword>
<dbReference type="Proteomes" id="UP000489600">
    <property type="component" value="Unassembled WGS sequence"/>
</dbReference>
<dbReference type="PANTHER" id="PTHR33127">
    <property type="entry name" value="TRANSMEMBRANE PROTEIN"/>
    <property type="match status" value="1"/>
</dbReference>
<dbReference type="InterPro" id="IPR001810">
    <property type="entry name" value="F-box_dom"/>
</dbReference>
<feature type="domain" description="F-box" evidence="1">
    <location>
        <begin position="52"/>
        <end position="92"/>
    </location>
</feature>
<evidence type="ECO:0000313" key="2">
    <source>
        <dbReference type="EMBL" id="VVA99577.1"/>
    </source>
</evidence>
<dbReference type="PANTHER" id="PTHR33127:SF5">
    <property type="entry name" value="TRANSMEMBRANE PROTEIN"/>
    <property type="match status" value="1"/>
</dbReference>
<evidence type="ECO:0000259" key="1">
    <source>
        <dbReference type="SMART" id="SM00256"/>
    </source>
</evidence>
<dbReference type="Pfam" id="PF00646">
    <property type="entry name" value="F-box"/>
    <property type="match status" value="1"/>
</dbReference>
<sequence length="369" mass="42637">MKTRRETYTAETPTSLFPESLLTVKQFVQAPCSIGNRGSKMKCITRLWGLNIPSELLQEILSRLGLKENIRASIVCKTWCEAAVSVRKLQPRPWLLYPQEGSEDKGDYILYDPSSSQTYKFNFPELENDEFDYTSTRDGWLFMLKHDPWELLLLNPFTGERIHLPKLPEKTSGNCLDFSAAPTSSSCLVISLNYTDYGLINIWRPGETVWTTHRFKNHLENQPVGFWYTCVFSNGLFYFHSTWGFLGVMDPSKLTWNNLLVKLYPYPGAFDSELFMAEHEGEIFLGFTRDIKNPSVVIFKLNLNRNGWEETRDLDGLTIFTSHRFSLTRAGLPLEMRNKIYTSQSPRPPSMLVFPYRGVWVDPLHNVNL</sequence>
<dbReference type="InterPro" id="IPR036047">
    <property type="entry name" value="F-box-like_dom_sf"/>
</dbReference>
<dbReference type="SUPFAM" id="SSF81383">
    <property type="entry name" value="F-box domain"/>
    <property type="match status" value="1"/>
</dbReference>
<dbReference type="SUPFAM" id="SSF50965">
    <property type="entry name" value="Galactose oxidase, central domain"/>
    <property type="match status" value="1"/>
</dbReference>
<comment type="caution">
    <text evidence="2">The sequence shown here is derived from an EMBL/GenBank/DDBJ whole genome shotgun (WGS) entry which is preliminary data.</text>
</comment>
<dbReference type="AlphaFoldDB" id="A0A565BD92"/>
<name>A0A565BD92_9BRAS</name>
<accession>A0A565BD92</accession>
<dbReference type="OrthoDB" id="1863935at2759"/>
<dbReference type="InterPro" id="IPR011043">
    <property type="entry name" value="Gal_Oxase/kelch_b-propeller"/>
</dbReference>
<evidence type="ECO:0000313" key="3">
    <source>
        <dbReference type="Proteomes" id="UP000489600"/>
    </source>
</evidence>
<dbReference type="Gene3D" id="1.20.1280.50">
    <property type="match status" value="1"/>
</dbReference>
<dbReference type="EMBL" id="CABITT030000003">
    <property type="protein sequence ID" value="VVA99577.1"/>
    <property type="molecule type" value="Genomic_DNA"/>
</dbReference>
<protein>
    <recommendedName>
        <fullName evidence="1">F-box domain-containing protein</fullName>
    </recommendedName>
</protein>
<gene>
    <name evidence="2" type="ORF">ANE_LOCUS10022</name>
</gene>